<comment type="similarity">
    <text evidence="9">Belongs to the GSP H family.</text>
</comment>
<dbReference type="GO" id="GO:0015627">
    <property type="term" value="C:type II protein secretion system complex"/>
    <property type="evidence" value="ECO:0007669"/>
    <property type="project" value="InterPro"/>
</dbReference>
<comment type="subcellular location">
    <subcellularLocation>
        <location evidence="1">Cell inner membrane</location>
        <topology evidence="1">Single-pass membrane protein</topology>
    </subcellularLocation>
</comment>
<dbReference type="Proteomes" id="UP000271227">
    <property type="component" value="Unassembled WGS sequence"/>
</dbReference>
<evidence type="ECO:0000256" key="6">
    <source>
        <dbReference type="ARBA" id="ARBA00022692"/>
    </source>
</evidence>
<accession>A0A3M0D6A2</accession>
<dbReference type="EMBL" id="REFR01000009">
    <property type="protein sequence ID" value="RMB11803.1"/>
    <property type="molecule type" value="Genomic_DNA"/>
</dbReference>
<keyword evidence="8" id="KW-0472">Membrane</keyword>
<keyword evidence="13" id="KW-1185">Reference proteome</keyword>
<reference evidence="12 13" key="1">
    <citation type="submission" date="2018-10" db="EMBL/GenBank/DDBJ databases">
        <title>Genomic Encyclopedia of Archaeal and Bacterial Type Strains, Phase II (KMG-II): from individual species to whole genera.</title>
        <authorList>
            <person name="Goeker M."/>
        </authorList>
    </citation>
    <scope>NUCLEOTIDE SEQUENCE [LARGE SCALE GENOMIC DNA]</scope>
    <source>
        <strain evidence="12 13">DSM 25217</strain>
    </source>
</reference>
<dbReference type="InParanoid" id="A0A3M0D6A2"/>
<evidence type="ECO:0000313" key="12">
    <source>
        <dbReference type="EMBL" id="RMB11803.1"/>
    </source>
</evidence>
<dbReference type="GO" id="GO:0015628">
    <property type="term" value="P:protein secretion by the type II secretion system"/>
    <property type="evidence" value="ECO:0007669"/>
    <property type="project" value="InterPro"/>
</dbReference>
<evidence type="ECO:0000256" key="5">
    <source>
        <dbReference type="ARBA" id="ARBA00022519"/>
    </source>
</evidence>
<evidence type="ECO:0000256" key="3">
    <source>
        <dbReference type="ARBA" id="ARBA00022475"/>
    </source>
</evidence>
<gene>
    <name evidence="12" type="ORF">BXY39_0287</name>
</gene>
<evidence type="ECO:0000256" key="9">
    <source>
        <dbReference type="ARBA" id="ARBA00025772"/>
    </source>
</evidence>
<evidence type="ECO:0000256" key="8">
    <source>
        <dbReference type="ARBA" id="ARBA00023136"/>
    </source>
</evidence>
<dbReference type="InterPro" id="IPR045584">
    <property type="entry name" value="Pilin-like"/>
</dbReference>
<keyword evidence="6" id="KW-0812">Transmembrane</keyword>
<keyword evidence="4" id="KW-0488">Methylation</keyword>
<evidence type="ECO:0000256" key="4">
    <source>
        <dbReference type="ARBA" id="ARBA00022481"/>
    </source>
</evidence>
<evidence type="ECO:0000256" key="7">
    <source>
        <dbReference type="ARBA" id="ARBA00022989"/>
    </source>
</evidence>
<evidence type="ECO:0000256" key="1">
    <source>
        <dbReference type="ARBA" id="ARBA00004377"/>
    </source>
</evidence>
<dbReference type="Pfam" id="PF12019">
    <property type="entry name" value="GspH"/>
    <property type="match status" value="1"/>
</dbReference>
<name>A0A3M0D6A2_9PROT</name>
<keyword evidence="3" id="KW-1003">Cell membrane</keyword>
<dbReference type="Gene3D" id="3.55.40.10">
    <property type="entry name" value="minor pseudopilin epsh domain"/>
    <property type="match status" value="1"/>
</dbReference>
<keyword evidence="7" id="KW-1133">Transmembrane helix</keyword>
<evidence type="ECO:0000256" key="10">
    <source>
        <dbReference type="ARBA" id="ARBA00030775"/>
    </source>
</evidence>
<evidence type="ECO:0000259" key="11">
    <source>
        <dbReference type="Pfam" id="PF12019"/>
    </source>
</evidence>
<sequence length="160" mass="17092">MVELLVVIVIVALMSSLVFLNLPDSKPDEVAVSDAVAARMRLANERAILNGLPLGVVMNQTGYRFLERRLGIWSAVTVGPLAGDHPWPEGALISLTLEGEKIDLSEQAEASALETVRPHLTFGPTGDMAPFRLIIDGRRGSRVIGMDSHGAIRILEGGGA</sequence>
<keyword evidence="5" id="KW-0997">Cell inner membrane</keyword>
<proteinExistence type="inferred from homology"/>
<dbReference type="GO" id="GO:0005886">
    <property type="term" value="C:plasma membrane"/>
    <property type="evidence" value="ECO:0007669"/>
    <property type="project" value="UniProtKB-SubCell"/>
</dbReference>
<dbReference type="SUPFAM" id="SSF54523">
    <property type="entry name" value="Pili subunits"/>
    <property type="match status" value="1"/>
</dbReference>
<dbReference type="InterPro" id="IPR022346">
    <property type="entry name" value="T2SS_GspH"/>
</dbReference>
<evidence type="ECO:0000256" key="2">
    <source>
        <dbReference type="ARBA" id="ARBA00021549"/>
    </source>
</evidence>
<organism evidence="12 13">
    <name type="scientific">Eilatimonas milleporae</name>
    <dbReference type="NCBI Taxonomy" id="911205"/>
    <lineage>
        <taxon>Bacteria</taxon>
        <taxon>Pseudomonadati</taxon>
        <taxon>Pseudomonadota</taxon>
        <taxon>Alphaproteobacteria</taxon>
        <taxon>Kordiimonadales</taxon>
        <taxon>Kordiimonadaceae</taxon>
        <taxon>Eilatimonas</taxon>
    </lineage>
</organism>
<dbReference type="AlphaFoldDB" id="A0A3M0D6A2"/>
<comment type="caution">
    <text evidence="12">The sequence shown here is derived from an EMBL/GenBank/DDBJ whole genome shotgun (WGS) entry which is preliminary data.</text>
</comment>
<evidence type="ECO:0000313" key="13">
    <source>
        <dbReference type="Proteomes" id="UP000271227"/>
    </source>
</evidence>
<protein>
    <recommendedName>
        <fullName evidence="2">Type II secretion system protein H</fullName>
    </recommendedName>
    <alternativeName>
        <fullName evidence="10">General secretion pathway protein H</fullName>
    </alternativeName>
</protein>
<feature type="domain" description="General secretion pathway GspH" evidence="11">
    <location>
        <begin position="34"/>
        <end position="143"/>
    </location>
</feature>